<name>A0A143HHN0_9BACL</name>
<dbReference type="RefSeq" id="WP_066791860.1">
    <property type="nucleotide sequence ID" value="NZ_CP014806.1"/>
</dbReference>
<dbReference type="Pfam" id="PF13209">
    <property type="entry name" value="DUF4017"/>
    <property type="match status" value="1"/>
</dbReference>
<keyword evidence="1" id="KW-1133">Transmembrane helix</keyword>
<dbReference type="KEGG" id="rst:ATY39_05360"/>
<keyword evidence="1" id="KW-0812">Transmembrane</keyword>
<dbReference type="EMBL" id="CP014806">
    <property type="protein sequence ID" value="AMX01017.1"/>
    <property type="molecule type" value="Genomic_DNA"/>
</dbReference>
<dbReference type="OrthoDB" id="2900729at2"/>
<dbReference type="InterPro" id="IPR025090">
    <property type="entry name" value="DUF4017"/>
</dbReference>
<sequence>MNYFVPPILAYLIVCIICTTLPASEGYNSVGWKLFVGQIYAIPMLIIVSFIMFILKKKTPEAKKRMDC</sequence>
<protein>
    <recommendedName>
        <fullName evidence="4">DUF4017 domain-containing protein</fullName>
    </recommendedName>
</protein>
<evidence type="ECO:0000313" key="3">
    <source>
        <dbReference type="Proteomes" id="UP000076021"/>
    </source>
</evidence>
<proteinExistence type="predicted"/>
<accession>A0A143HHN0</accession>
<organism evidence="2 3">
    <name type="scientific">Rummeliibacillus stabekisii</name>
    <dbReference type="NCBI Taxonomy" id="241244"/>
    <lineage>
        <taxon>Bacteria</taxon>
        <taxon>Bacillati</taxon>
        <taxon>Bacillota</taxon>
        <taxon>Bacilli</taxon>
        <taxon>Bacillales</taxon>
        <taxon>Caryophanaceae</taxon>
        <taxon>Rummeliibacillus</taxon>
    </lineage>
</organism>
<keyword evidence="3" id="KW-1185">Reference proteome</keyword>
<evidence type="ECO:0008006" key="4">
    <source>
        <dbReference type="Google" id="ProtNLM"/>
    </source>
</evidence>
<evidence type="ECO:0000256" key="1">
    <source>
        <dbReference type="SAM" id="Phobius"/>
    </source>
</evidence>
<feature type="transmembrane region" description="Helical" evidence="1">
    <location>
        <begin position="32"/>
        <end position="55"/>
    </location>
</feature>
<dbReference type="AlphaFoldDB" id="A0A143HHN0"/>
<gene>
    <name evidence="2" type="ORF">ATY39_05360</name>
</gene>
<dbReference type="Proteomes" id="UP000076021">
    <property type="component" value="Chromosome"/>
</dbReference>
<keyword evidence="1" id="KW-0472">Membrane</keyword>
<evidence type="ECO:0000313" key="2">
    <source>
        <dbReference type="EMBL" id="AMX01017.1"/>
    </source>
</evidence>
<reference evidence="3" key="2">
    <citation type="submission" date="2016-03" db="EMBL/GenBank/DDBJ databases">
        <authorList>
            <person name="Ploux O."/>
        </authorList>
    </citation>
    <scope>NUCLEOTIDE SEQUENCE [LARGE SCALE GENOMIC DNA]</scope>
    <source>
        <strain evidence="3">PP9</strain>
    </source>
</reference>
<reference evidence="2 3" key="1">
    <citation type="journal article" date="2016" name="Genome Announc.">
        <title>Whole-Genome Sequence of Rummeliibacillus stabekisii Strain PP9 Isolated from Antarctic Soil.</title>
        <authorList>
            <person name="da Mota F.F."/>
            <person name="Vollu R.E."/>
            <person name="Jurelevicius D."/>
            <person name="Seldin L."/>
        </authorList>
    </citation>
    <scope>NUCLEOTIDE SEQUENCE [LARGE SCALE GENOMIC DNA]</scope>
    <source>
        <strain evidence="2 3">PP9</strain>
    </source>
</reference>